<accession>A0A1F6D1H7</accession>
<protein>
    <submittedName>
        <fullName evidence="1">Uncharacterized protein</fullName>
    </submittedName>
</protein>
<proteinExistence type="predicted"/>
<sequence>MPRQSDELTYDEIWREYGHLFGRLARLVVLVGHDGHGNVVENINDFWEAYRSGDQIERVLLVPNTEWIAYNRSVGIAA</sequence>
<dbReference type="AlphaFoldDB" id="A0A1F6D1H7"/>
<evidence type="ECO:0000313" key="2">
    <source>
        <dbReference type="Proteomes" id="UP000177659"/>
    </source>
</evidence>
<gene>
    <name evidence="1" type="ORF">A3D62_01880</name>
</gene>
<dbReference type="EMBL" id="MFLC01000009">
    <property type="protein sequence ID" value="OGG55217.1"/>
    <property type="molecule type" value="Genomic_DNA"/>
</dbReference>
<organism evidence="1 2">
    <name type="scientific">Candidatus Kaiserbacteria bacterium RIFCSPHIGHO2_02_FULL_49_11</name>
    <dbReference type="NCBI Taxonomy" id="1798489"/>
    <lineage>
        <taxon>Bacteria</taxon>
        <taxon>Candidatus Kaiseribacteriota</taxon>
    </lineage>
</organism>
<comment type="caution">
    <text evidence="1">The sequence shown here is derived from an EMBL/GenBank/DDBJ whole genome shotgun (WGS) entry which is preliminary data.</text>
</comment>
<reference evidence="1 2" key="1">
    <citation type="journal article" date="2016" name="Nat. Commun.">
        <title>Thousands of microbial genomes shed light on interconnected biogeochemical processes in an aquifer system.</title>
        <authorList>
            <person name="Anantharaman K."/>
            <person name="Brown C.T."/>
            <person name="Hug L.A."/>
            <person name="Sharon I."/>
            <person name="Castelle C.J."/>
            <person name="Probst A.J."/>
            <person name="Thomas B.C."/>
            <person name="Singh A."/>
            <person name="Wilkins M.J."/>
            <person name="Karaoz U."/>
            <person name="Brodie E.L."/>
            <person name="Williams K.H."/>
            <person name="Hubbard S.S."/>
            <person name="Banfield J.F."/>
        </authorList>
    </citation>
    <scope>NUCLEOTIDE SEQUENCE [LARGE SCALE GENOMIC DNA]</scope>
</reference>
<dbReference type="Proteomes" id="UP000177659">
    <property type="component" value="Unassembled WGS sequence"/>
</dbReference>
<name>A0A1F6D1H7_9BACT</name>
<evidence type="ECO:0000313" key="1">
    <source>
        <dbReference type="EMBL" id="OGG55217.1"/>
    </source>
</evidence>